<dbReference type="PANTHER" id="PTHR43778">
    <property type="entry name" value="PYRUVATE CARBOXYLASE"/>
    <property type="match status" value="1"/>
</dbReference>
<dbReference type="SUPFAM" id="SSF51569">
    <property type="entry name" value="Aldolase"/>
    <property type="match status" value="1"/>
</dbReference>
<comment type="caution">
    <text evidence="2">The sequence shown here is derived from an EMBL/GenBank/DDBJ whole genome shotgun (WGS) entry which is preliminary data.</text>
</comment>
<dbReference type="CDD" id="cd07937">
    <property type="entry name" value="DRE_TIM_PC_TC_5S"/>
    <property type="match status" value="1"/>
</dbReference>
<dbReference type="RefSeq" id="WP_066668515.1">
    <property type="nucleotide sequence ID" value="NZ_LYVF01000164.1"/>
</dbReference>
<dbReference type="EMBL" id="LYVF01000164">
    <property type="protein sequence ID" value="OAT81373.1"/>
    <property type="molecule type" value="Genomic_DNA"/>
</dbReference>
<dbReference type="Pfam" id="PF00682">
    <property type="entry name" value="HMGL-like"/>
    <property type="match status" value="1"/>
</dbReference>
<proteinExistence type="predicted"/>
<dbReference type="InterPro" id="IPR055268">
    <property type="entry name" value="PCB-like"/>
</dbReference>
<gene>
    <name evidence="2" type="ORF">A6M21_10885</name>
</gene>
<dbReference type="AlphaFoldDB" id="A0A1B7LE49"/>
<dbReference type="InterPro" id="IPR003379">
    <property type="entry name" value="Carboxylase_cons_dom"/>
</dbReference>
<name>A0A1B7LE49_9FIRM</name>
<feature type="domain" description="Pyruvate carboxyltransferase" evidence="1">
    <location>
        <begin position="6"/>
        <end position="265"/>
    </location>
</feature>
<dbReference type="GO" id="GO:0005737">
    <property type="term" value="C:cytoplasm"/>
    <property type="evidence" value="ECO:0007669"/>
    <property type="project" value="TreeGrafter"/>
</dbReference>
<protein>
    <submittedName>
        <fullName evidence="2">Oxaloacetate decarboxylase</fullName>
    </submittedName>
</protein>
<dbReference type="OrthoDB" id="9807469at2"/>
<dbReference type="InterPro" id="IPR000891">
    <property type="entry name" value="PYR_CT"/>
</dbReference>
<evidence type="ECO:0000313" key="3">
    <source>
        <dbReference type="Proteomes" id="UP000078532"/>
    </source>
</evidence>
<dbReference type="Pfam" id="PF02436">
    <property type="entry name" value="PYC_OADA"/>
    <property type="match status" value="1"/>
</dbReference>
<reference evidence="2 3" key="1">
    <citation type="submission" date="2016-04" db="EMBL/GenBank/DDBJ databases">
        <authorList>
            <person name="Evans L.H."/>
            <person name="Alamgir A."/>
            <person name="Owens N."/>
            <person name="Weber N.D."/>
            <person name="Virtaneva K."/>
            <person name="Barbian K."/>
            <person name="Babar A."/>
            <person name="Rosenke K."/>
        </authorList>
    </citation>
    <scope>NUCLEOTIDE SEQUENCE [LARGE SCALE GENOMIC DNA]</scope>
    <source>
        <strain evidence="2 3">LMa1</strain>
    </source>
</reference>
<dbReference type="SUPFAM" id="SSF89000">
    <property type="entry name" value="post-HMGL domain-like"/>
    <property type="match status" value="1"/>
</dbReference>
<dbReference type="PROSITE" id="PS50991">
    <property type="entry name" value="PYR_CT"/>
    <property type="match status" value="1"/>
</dbReference>
<dbReference type="Gene3D" id="3.20.20.70">
    <property type="entry name" value="Aldolase class I"/>
    <property type="match status" value="1"/>
</dbReference>
<keyword evidence="3" id="KW-1185">Reference proteome</keyword>
<dbReference type="Proteomes" id="UP000078532">
    <property type="component" value="Unassembled WGS sequence"/>
</dbReference>
<dbReference type="NCBIfam" id="NF008985">
    <property type="entry name" value="PRK12331.1"/>
    <property type="match status" value="1"/>
</dbReference>
<evidence type="ECO:0000313" key="2">
    <source>
        <dbReference type="EMBL" id="OAT81373.1"/>
    </source>
</evidence>
<organism evidence="2 3">
    <name type="scientific">Desulfotomaculum copahuensis</name>
    <dbReference type="NCBI Taxonomy" id="1838280"/>
    <lineage>
        <taxon>Bacteria</taxon>
        <taxon>Bacillati</taxon>
        <taxon>Bacillota</taxon>
        <taxon>Clostridia</taxon>
        <taxon>Eubacteriales</taxon>
        <taxon>Desulfotomaculaceae</taxon>
        <taxon>Desulfotomaculum</taxon>
    </lineage>
</organism>
<dbReference type="GO" id="GO:0004736">
    <property type="term" value="F:pyruvate carboxylase activity"/>
    <property type="evidence" value="ECO:0007669"/>
    <property type="project" value="TreeGrafter"/>
</dbReference>
<dbReference type="InterPro" id="IPR013785">
    <property type="entry name" value="Aldolase_TIM"/>
</dbReference>
<dbReference type="STRING" id="1838280.A6M21_10885"/>
<evidence type="ECO:0000259" key="1">
    <source>
        <dbReference type="PROSITE" id="PS50991"/>
    </source>
</evidence>
<dbReference type="PANTHER" id="PTHR43778:SF2">
    <property type="entry name" value="PYRUVATE CARBOXYLASE, MITOCHONDRIAL"/>
    <property type="match status" value="1"/>
</dbReference>
<sequence length="462" mass="52160">MTARKVKITDTTMRDGHQSLLATRMRIEHMLPICEKVDQIGFHSLEVWGGATFDSCMRFLNEDPWERLRVLRRHLKTPLQMLLRGQNVVGYKHYPDDVLIEFIKKTVYNGLDIFRIFDALNDVRNMEKSIEVVKQEGAHAQATVVYTISPVHNLEYYVKTAKILADMGADSICLKDMAGILAPQPAYDIIKAWKEELDIPVQLHCHYTSGMAAMTYLRAIDAGVDIIDCAISTMALQTSQPAIETMVAALKDTPYDTGLDLKKLTEIAEYFKEVRKHYAQFDVASNSVDTNVMIYQIPGGMMSNFISQLSQQNALDRLPEVLEELPRVRREFGYPPLVTPSSQIVGTQAVLNVLLGRYKMPTSEVKQYMRGYYGQPPAPVDEAVRKMIIGDEQPITCRPADLLEPGLPEARKEAAPYMQKEEDVVSVALFPQVAPQFLKERLAKKINVDLDLAARGSEFYPA</sequence>
<dbReference type="GO" id="GO:0006094">
    <property type="term" value="P:gluconeogenesis"/>
    <property type="evidence" value="ECO:0007669"/>
    <property type="project" value="TreeGrafter"/>
</dbReference>
<dbReference type="NCBIfam" id="NF006761">
    <property type="entry name" value="PRK09282.1"/>
    <property type="match status" value="1"/>
</dbReference>
<accession>A0A1B7LE49</accession>